<reference evidence="1 2" key="1">
    <citation type="submission" date="2014-05" db="EMBL/GenBank/DDBJ databases">
        <title>Genome Sequence of Flavobacterium sp. EM1321.</title>
        <authorList>
            <person name="Shin S.-K."/>
            <person name="Yi H."/>
        </authorList>
    </citation>
    <scope>NUCLEOTIDE SEQUENCE [LARGE SCALE GENOMIC DNA]</scope>
    <source>
        <strain evidence="1 2">EM1321</strain>
    </source>
</reference>
<dbReference type="STRING" id="1492738.FEM21_11300"/>
<comment type="caution">
    <text evidence="1">The sequence shown here is derived from an EMBL/GenBank/DDBJ whole genome shotgun (WGS) entry which is preliminary data.</text>
</comment>
<protein>
    <submittedName>
        <fullName evidence="1">Toxin RelE</fullName>
    </submittedName>
</protein>
<organism evidence="1 2">
    <name type="scientific">Flavobacterium seoulense</name>
    <dbReference type="NCBI Taxonomy" id="1492738"/>
    <lineage>
        <taxon>Bacteria</taxon>
        <taxon>Pseudomonadati</taxon>
        <taxon>Bacteroidota</taxon>
        <taxon>Flavobacteriia</taxon>
        <taxon>Flavobacteriales</taxon>
        <taxon>Flavobacteriaceae</taxon>
        <taxon>Flavobacterium</taxon>
    </lineage>
</organism>
<dbReference type="GO" id="GO:0003723">
    <property type="term" value="F:RNA binding"/>
    <property type="evidence" value="ECO:0007669"/>
    <property type="project" value="InterPro"/>
</dbReference>
<sequence>MRVIAKKILRDFWESHTDCEQQLKSWFQEASKATWESPNEIKQEFPSASILNDNRVVFNIKGNNYRLIVKINYDYQMIWIRFIGTHSEYDKINANKI</sequence>
<keyword evidence="2" id="KW-1185">Reference proteome</keyword>
<evidence type="ECO:0000313" key="2">
    <source>
        <dbReference type="Proteomes" id="UP000027064"/>
    </source>
</evidence>
<accession>A0A066WXR2</accession>
<dbReference type="RefSeq" id="WP_035658808.1">
    <property type="nucleotide sequence ID" value="NZ_JNCA01000010.1"/>
</dbReference>
<dbReference type="GO" id="GO:0110001">
    <property type="term" value="C:toxin-antitoxin complex"/>
    <property type="evidence" value="ECO:0007669"/>
    <property type="project" value="InterPro"/>
</dbReference>
<evidence type="ECO:0000313" key="1">
    <source>
        <dbReference type="EMBL" id="KDN55739.1"/>
    </source>
</evidence>
<gene>
    <name evidence="1" type="ORF">FEM21_11300</name>
</gene>
<dbReference type="PATRIC" id="fig|1492738.3.peg.1122"/>
<dbReference type="Pfam" id="PF09907">
    <property type="entry name" value="HigB_toxin"/>
    <property type="match status" value="1"/>
</dbReference>
<dbReference type="OrthoDB" id="9799912at2"/>
<dbReference type="EMBL" id="JNCA01000010">
    <property type="protein sequence ID" value="KDN55739.1"/>
    <property type="molecule type" value="Genomic_DNA"/>
</dbReference>
<proteinExistence type="predicted"/>
<name>A0A066WXR2_9FLAO</name>
<dbReference type="Proteomes" id="UP000027064">
    <property type="component" value="Unassembled WGS sequence"/>
</dbReference>
<dbReference type="AlphaFoldDB" id="A0A066WXR2"/>
<dbReference type="GO" id="GO:0004519">
    <property type="term" value="F:endonuclease activity"/>
    <property type="evidence" value="ECO:0007669"/>
    <property type="project" value="InterPro"/>
</dbReference>
<dbReference type="eggNOG" id="COG4680">
    <property type="taxonomic scope" value="Bacteria"/>
</dbReference>
<dbReference type="InterPro" id="IPR018669">
    <property type="entry name" value="Toxin_HigB"/>
</dbReference>